<evidence type="ECO:0000256" key="5">
    <source>
        <dbReference type="ARBA" id="ARBA00023065"/>
    </source>
</evidence>
<feature type="transmembrane region" description="Helical" evidence="10">
    <location>
        <begin position="412"/>
        <end position="434"/>
    </location>
</feature>
<feature type="transmembrane region" description="Helical" evidence="10">
    <location>
        <begin position="168"/>
        <end position="192"/>
    </location>
</feature>
<dbReference type="Proteomes" id="UP000242610">
    <property type="component" value="Unassembled WGS sequence"/>
</dbReference>
<evidence type="ECO:0000256" key="6">
    <source>
        <dbReference type="ARBA" id="ARBA00023136"/>
    </source>
</evidence>
<gene>
    <name evidence="11" type="ORF">GA0061077_0656</name>
</gene>
<protein>
    <submittedName>
        <fullName evidence="11">H+/Cl-antiporter ClcA</fullName>
    </submittedName>
</protein>
<dbReference type="EMBL" id="FMBL01000001">
    <property type="protein sequence ID" value="SCC79276.1"/>
    <property type="molecule type" value="Genomic_DNA"/>
</dbReference>
<dbReference type="InterPro" id="IPR001807">
    <property type="entry name" value="ClC"/>
</dbReference>
<evidence type="ECO:0000313" key="11">
    <source>
        <dbReference type="EMBL" id="SCC79276.1"/>
    </source>
</evidence>
<reference evidence="12" key="1">
    <citation type="submission" date="2016-08" db="EMBL/GenBank/DDBJ databases">
        <authorList>
            <person name="Varghese N."/>
            <person name="Submissions Spin"/>
        </authorList>
    </citation>
    <scope>NUCLEOTIDE SEQUENCE [LARGE SCALE GENOMIC DNA]</scope>
    <source>
        <strain evidence="12">R-52791</strain>
    </source>
</reference>
<feature type="transmembrane region" description="Helical" evidence="10">
    <location>
        <begin position="277"/>
        <end position="298"/>
    </location>
</feature>
<evidence type="ECO:0000256" key="7">
    <source>
        <dbReference type="ARBA" id="ARBA00023173"/>
    </source>
</evidence>
<feature type="transmembrane region" description="Helical" evidence="10">
    <location>
        <begin position="73"/>
        <end position="95"/>
    </location>
</feature>
<evidence type="ECO:0000256" key="3">
    <source>
        <dbReference type="ARBA" id="ARBA00022692"/>
    </source>
</evidence>
<dbReference type="PANTHER" id="PTHR43427:SF6">
    <property type="entry name" value="CHLORIDE CHANNEL PROTEIN CLC-E"/>
    <property type="match status" value="1"/>
</dbReference>
<dbReference type="PRINTS" id="PR00762">
    <property type="entry name" value="CLCHANNEL"/>
</dbReference>
<comment type="subcellular location">
    <subcellularLocation>
        <location evidence="1">Membrane</location>
        <topology evidence="1">Multi-pass membrane protein</topology>
    </subcellularLocation>
</comment>
<feature type="transmembrane region" description="Helical" evidence="10">
    <location>
        <begin position="352"/>
        <end position="369"/>
    </location>
</feature>
<keyword evidence="7" id="KW-0869">Chloride channel</keyword>
<feature type="transmembrane region" description="Helical" evidence="10">
    <location>
        <begin position="375"/>
        <end position="391"/>
    </location>
</feature>
<dbReference type="InterPro" id="IPR050368">
    <property type="entry name" value="ClC-type_chloride_channel"/>
</dbReference>
<dbReference type="Gene3D" id="1.10.3080.10">
    <property type="entry name" value="Clc chloride channel"/>
    <property type="match status" value="1"/>
</dbReference>
<evidence type="ECO:0000256" key="8">
    <source>
        <dbReference type="ARBA" id="ARBA00023214"/>
    </source>
</evidence>
<feature type="transmembrane region" description="Helical" evidence="10">
    <location>
        <begin position="204"/>
        <end position="221"/>
    </location>
</feature>
<feature type="transmembrane region" description="Helical" evidence="10">
    <location>
        <begin position="241"/>
        <end position="261"/>
    </location>
</feature>
<dbReference type="GO" id="GO:0005254">
    <property type="term" value="F:chloride channel activity"/>
    <property type="evidence" value="ECO:0007669"/>
    <property type="project" value="UniProtKB-KW"/>
</dbReference>
<keyword evidence="4 10" id="KW-1133">Transmembrane helix</keyword>
<keyword evidence="5" id="KW-0406">Ion transport</keyword>
<evidence type="ECO:0000256" key="4">
    <source>
        <dbReference type="ARBA" id="ARBA00022989"/>
    </source>
</evidence>
<keyword evidence="9" id="KW-0407">Ion channel</keyword>
<evidence type="ECO:0000256" key="10">
    <source>
        <dbReference type="SAM" id="Phobius"/>
    </source>
</evidence>
<keyword evidence="8" id="KW-0868">Chloride</keyword>
<sequence>MFHAGCGRESELLVKQENNDTLKQLGVNVAIIFLLGGVVGISSGLLGLMLGGVEKLMLGYVEGPANPGPYQVASWRRIVSVVGGSVFAALVWWLLRTKTTKVPSVKQAVSGEQMPLWQTAAHVLLQIIIVGSGSSIGREVAPREFGAMLGQRFSQFVHAIDEKQRTTVVAVSAAAGLAGVYNAPLAGTFFALEILLCDISVETVILALGTSSVSAYVASSIREHGTFYGMEAMGGSVTPSWTLMVFAVIVGVTCGIAGLLFRKGSQWAESSKPKKAGILWMMPLTALVTGIVAIWLPQVMGNGRSMAQYAFSVTSEQAAAVVPMLLALLVSKAVLTLATIRSGASGGVLQPGIAIGAVLGALLGILWLVCSPSDTIASCALVGASALLAASQQAPLMAMCLVMELTRAPMEFFVPVAVGVAVSTLISKGFGGFLSRSERKKESAVV</sequence>
<dbReference type="PANTHER" id="PTHR43427">
    <property type="entry name" value="CHLORIDE CHANNEL PROTEIN CLC-E"/>
    <property type="match status" value="1"/>
</dbReference>
<evidence type="ECO:0000256" key="9">
    <source>
        <dbReference type="ARBA" id="ARBA00023303"/>
    </source>
</evidence>
<name>A0A1C4H313_9BIFI</name>
<organism evidence="11 12">
    <name type="scientific">Bifidobacterium commune</name>
    <dbReference type="NCBI Taxonomy" id="1505727"/>
    <lineage>
        <taxon>Bacteria</taxon>
        <taxon>Bacillati</taxon>
        <taxon>Actinomycetota</taxon>
        <taxon>Actinomycetes</taxon>
        <taxon>Bifidobacteriales</taxon>
        <taxon>Bifidobacteriaceae</taxon>
        <taxon>Bifidobacterium</taxon>
    </lineage>
</organism>
<dbReference type="SUPFAM" id="SSF81340">
    <property type="entry name" value="Clc chloride channel"/>
    <property type="match status" value="1"/>
</dbReference>
<keyword evidence="2" id="KW-0813">Transport</keyword>
<accession>A0A1C4H313</accession>
<dbReference type="OrthoDB" id="3261015at2"/>
<keyword evidence="6 10" id="KW-0472">Membrane</keyword>
<dbReference type="GO" id="GO:0034707">
    <property type="term" value="C:chloride channel complex"/>
    <property type="evidence" value="ECO:0007669"/>
    <property type="project" value="UniProtKB-KW"/>
</dbReference>
<evidence type="ECO:0000313" key="12">
    <source>
        <dbReference type="Proteomes" id="UP000242610"/>
    </source>
</evidence>
<dbReference type="InterPro" id="IPR014743">
    <property type="entry name" value="Cl-channel_core"/>
</dbReference>
<dbReference type="CDD" id="cd01033">
    <property type="entry name" value="ClC_like"/>
    <property type="match status" value="1"/>
</dbReference>
<dbReference type="STRING" id="1505727.GA0061077_0656"/>
<feature type="transmembrane region" description="Helical" evidence="10">
    <location>
        <begin position="25"/>
        <end position="53"/>
    </location>
</feature>
<dbReference type="AlphaFoldDB" id="A0A1C4H313"/>
<evidence type="ECO:0000256" key="2">
    <source>
        <dbReference type="ARBA" id="ARBA00022448"/>
    </source>
</evidence>
<proteinExistence type="predicted"/>
<keyword evidence="12" id="KW-1185">Reference proteome</keyword>
<dbReference type="Pfam" id="PF00654">
    <property type="entry name" value="Voltage_CLC"/>
    <property type="match status" value="1"/>
</dbReference>
<feature type="transmembrane region" description="Helical" evidence="10">
    <location>
        <begin position="318"/>
        <end position="340"/>
    </location>
</feature>
<evidence type="ECO:0000256" key="1">
    <source>
        <dbReference type="ARBA" id="ARBA00004141"/>
    </source>
</evidence>
<keyword evidence="3 10" id="KW-0812">Transmembrane</keyword>